<dbReference type="AlphaFoldDB" id="A0A5B8W5W4"/>
<evidence type="ECO:0000313" key="1">
    <source>
        <dbReference type="EMBL" id="QEC78837.1"/>
    </source>
</evidence>
<evidence type="ECO:0000313" key="2">
    <source>
        <dbReference type="Proteomes" id="UP000321362"/>
    </source>
</evidence>
<gene>
    <name evidence="1" type="ORF">FSB76_23850</name>
</gene>
<reference evidence="1 2" key="1">
    <citation type="journal article" date="2013" name="J. Microbiol.">
        <title>Mucilaginibacter ginsenosidivorax sp. nov., with ginsenoside converting activity isolated from sediment.</title>
        <authorList>
            <person name="Kim J.K."/>
            <person name="Choi T.E."/>
            <person name="Liu Q.M."/>
            <person name="Park H.Y."/>
            <person name="Yi T.H."/>
            <person name="Yoon M.H."/>
            <person name="Kim S.C."/>
            <person name="Im W.T."/>
        </authorList>
    </citation>
    <scope>NUCLEOTIDE SEQUENCE [LARGE SCALE GENOMIC DNA]</scope>
    <source>
        <strain evidence="1 2">KHI28</strain>
    </source>
</reference>
<dbReference type="Proteomes" id="UP000321362">
    <property type="component" value="Chromosome"/>
</dbReference>
<dbReference type="KEGG" id="mgk:FSB76_23850"/>
<keyword evidence="2" id="KW-1185">Reference proteome</keyword>
<accession>A0A5B8W5W4</accession>
<sequence>MLIFFSACGRNQNDKIQRSISTSIDSLKRLIDFHLDVKAVRWEMMTINNEDNRSIPGPNDNTLFAEIEISRIDYNTLKDNFIKGKANIKRDVYLRKDFVKDWFSPKVKSVFYEENEYIRINVPVYELNNEIIGKTYFRDGFFSLIGGDKIFILLDK</sequence>
<organism evidence="1 2">
    <name type="scientific">Mucilaginibacter ginsenosidivorax</name>
    <dbReference type="NCBI Taxonomy" id="862126"/>
    <lineage>
        <taxon>Bacteria</taxon>
        <taxon>Pseudomonadati</taxon>
        <taxon>Bacteroidota</taxon>
        <taxon>Sphingobacteriia</taxon>
        <taxon>Sphingobacteriales</taxon>
        <taxon>Sphingobacteriaceae</taxon>
        <taxon>Mucilaginibacter</taxon>
    </lineage>
</organism>
<dbReference type="EMBL" id="CP042437">
    <property type="protein sequence ID" value="QEC78837.1"/>
    <property type="molecule type" value="Genomic_DNA"/>
</dbReference>
<name>A0A5B8W5W4_9SPHI</name>
<dbReference type="RefSeq" id="WP_147057861.1">
    <property type="nucleotide sequence ID" value="NZ_CP042437.1"/>
</dbReference>
<dbReference type="OrthoDB" id="5516377at2"/>
<protein>
    <submittedName>
        <fullName evidence="1">Uncharacterized protein</fullName>
    </submittedName>
</protein>
<proteinExistence type="predicted"/>